<dbReference type="Gene3D" id="3.40.50.1820">
    <property type="entry name" value="alpha/beta hydrolase"/>
    <property type="match status" value="1"/>
</dbReference>
<dbReference type="GO" id="GO:0042171">
    <property type="term" value="F:lysophosphatidic acid acyltransferase activity"/>
    <property type="evidence" value="ECO:0007669"/>
    <property type="project" value="TreeGrafter"/>
</dbReference>
<dbReference type="Pfam" id="PF00561">
    <property type="entry name" value="Abhydrolase_1"/>
    <property type="match status" value="1"/>
</dbReference>
<dbReference type="PANTHER" id="PTHR42886">
    <property type="entry name" value="RE40534P-RELATED"/>
    <property type="match status" value="1"/>
</dbReference>
<dbReference type="GO" id="GO:0006654">
    <property type="term" value="P:phosphatidic acid biosynthetic process"/>
    <property type="evidence" value="ECO:0007669"/>
    <property type="project" value="TreeGrafter"/>
</dbReference>
<sequence length="395" mass="44038">MTEEVGVEVERQQESWFGSWLRWCPTSLSMLREAEKVLLSNLKSSYTGRYVSVGCVVGGKESHVWTLSFNEDSDNIPLVLLHGFGSGVGLWCLNFDSFAAHRPVYALDILGFGRSSRPAFTKDPLEAEREFIMSIDGWREKVGLEKFILLGHSFGGFLAAAYAIKHPERVEHLVLADPWGFPERPLDVGDRYKFPLWVKAVAAILRPFNPLSVIRTAGPFGPNILKKARPDLIRKFSGMVRDAEEVIPNYLYHCNAQDPSGESAFHTLMSGFGMGQGLPITLIYGARSWVDHDPGFQIKYMRKDTFVDVQVIQGAGHHVYADKARAFNSIVNNIGHHSDNGTLPLLAPDSEEPDREVSSRDVAVTLSSMMNVRNDNTRDDPVVTTEVNGVEDEVD</sequence>
<proteinExistence type="inferred from homology"/>
<dbReference type="PANTHER" id="PTHR42886:SF29">
    <property type="entry name" value="PUMMELIG, ISOFORM A"/>
    <property type="match status" value="1"/>
</dbReference>
<dbReference type="GO" id="GO:0052689">
    <property type="term" value="F:carboxylic ester hydrolase activity"/>
    <property type="evidence" value="ECO:0007669"/>
    <property type="project" value="TreeGrafter"/>
</dbReference>
<keyword evidence="5" id="KW-1185">Reference proteome</keyword>
<dbReference type="Proteomes" id="UP001487740">
    <property type="component" value="Unassembled WGS sequence"/>
</dbReference>
<gene>
    <name evidence="4" type="ORF">O3P69_014861</name>
</gene>
<feature type="region of interest" description="Disordered" evidence="2">
    <location>
        <begin position="373"/>
        <end position="395"/>
    </location>
</feature>
<dbReference type="InterPro" id="IPR029058">
    <property type="entry name" value="AB_hydrolase_fold"/>
</dbReference>
<name>A0AAW0U1E0_SCYPA</name>
<evidence type="ECO:0000256" key="1">
    <source>
        <dbReference type="ARBA" id="ARBA00038097"/>
    </source>
</evidence>
<organism evidence="4 5">
    <name type="scientific">Scylla paramamosain</name>
    <name type="common">Mud crab</name>
    <dbReference type="NCBI Taxonomy" id="85552"/>
    <lineage>
        <taxon>Eukaryota</taxon>
        <taxon>Metazoa</taxon>
        <taxon>Ecdysozoa</taxon>
        <taxon>Arthropoda</taxon>
        <taxon>Crustacea</taxon>
        <taxon>Multicrustacea</taxon>
        <taxon>Malacostraca</taxon>
        <taxon>Eumalacostraca</taxon>
        <taxon>Eucarida</taxon>
        <taxon>Decapoda</taxon>
        <taxon>Pleocyemata</taxon>
        <taxon>Brachyura</taxon>
        <taxon>Eubrachyura</taxon>
        <taxon>Portunoidea</taxon>
        <taxon>Portunidae</taxon>
        <taxon>Portuninae</taxon>
        <taxon>Scylla</taxon>
    </lineage>
</organism>
<evidence type="ECO:0000259" key="3">
    <source>
        <dbReference type="Pfam" id="PF00561"/>
    </source>
</evidence>
<evidence type="ECO:0000256" key="2">
    <source>
        <dbReference type="SAM" id="MobiDB-lite"/>
    </source>
</evidence>
<feature type="domain" description="AB hydrolase-1" evidence="3">
    <location>
        <begin position="77"/>
        <end position="323"/>
    </location>
</feature>
<dbReference type="SUPFAM" id="SSF53474">
    <property type="entry name" value="alpha/beta-Hydrolases"/>
    <property type="match status" value="1"/>
</dbReference>
<dbReference type="EMBL" id="JARAKH010000022">
    <property type="protein sequence ID" value="KAK8392715.1"/>
    <property type="molecule type" value="Genomic_DNA"/>
</dbReference>
<evidence type="ECO:0000313" key="4">
    <source>
        <dbReference type="EMBL" id="KAK8392715.1"/>
    </source>
</evidence>
<dbReference type="GO" id="GO:0005811">
    <property type="term" value="C:lipid droplet"/>
    <property type="evidence" value="ECO:0007669"/>
    <property type="project" value="TreeGrafter"/>
</dbReference>
<dbReference type="AlphaFoldDB" id="A0AAW0U1E0"/>
<reference evidence="4 5" key="1">
    <citation type="submission" date="2023-03" db="EMBL/GenBank/DDBJ databases">
        <title>High-quality genome of Scylla paramamosain provides insights in environmental adaptation.</title>
        <authorList>
            <person name="Zhang L."/>
        </authorList>
    </citation>
    <scope>NUCLEOTIDE SEQUENCE [LARGE SCALE GENOMIC DNA]</scope>
    <source>
        <strain evidence="4">LZ_2023a</strain>
        <tissue evidence="4">Muscle</tissue>
    </source>
</reference>
<dbReference type="InterPro" id="IPR000073">
    <property type="entry name" value="AB_hydrolase_1"/>
</dbReference>
<protein>
    <recommendedName>
        <fullName evidence="3">AB hydrolase-1 domain-containing protein</fullName>
    </recommendedName>
</protein>
<accession>A0AAW0U1E0</accession>
<dbReference type="GO" id="GO:0055088">
    <property type="term" value="P:lipid homeostasis"/>
    <property type="evidence" value="ECO:0007669"/>
    <property type="project" value="TreeGrafter"/>
</dbReference>
<comment type="caution">
    <text evidence="4">The sequence shown here is derived from an EMBL/GenBank/DDBJ whole genome shotgun (WGS) entry which is preliminary data.</text>
</comment>
<dbReference type="PRINTS" id="PR00111">
    <property type="entry name" value="ABHYDROLASE"/>
</dbReference>
<dbReference type="GO" id="GO:0005739">
    <property type="term" value="C:mitochondrion"/>
    <property type="evidence" value="ECO:0007669"/>
    <property type="project" value="TreeGrafter"/>
</dbReference>
<comment type="similarity">
    <text evidence="1">Belongs to the peptidase S33 family. ABHD4/ABHD5 subfamily.</text>
</comment>
<evidence type="ECO:0000313" key="5">
    <source>
        <dbReference type="Proteomes" id="UP001487740"/>
    </source>
</evidence>